<keyword evidence="9" id="KW-0378">Hydrolase</keyword>
<dbReference type="HOGENOM" id="CLU_009884_1_0_1"/>
<feature type="binding site" evidence="13">
    <location>
        <position position="197"/>
    </location>
    <ligand>
        <name>Zn(2+)</name>
        <dbReference type="ChEBI" id="CHEBI:29105"/>
    </ligand>
</feature>
<dbReference type="SMART" id="SM00165">
    <property type="entry name" value="UBA"/>
    <property type="match status" value="1"/>
</dbReference>
<dbReference type="EC" id="3.4.19.12" evidence="3"/>
<dbReference type="MEROPS" id="C19.A28"/>
<evidence type="ECO:0000259" key="16">
    <source>
        <dbReference type="PROSITE" id="PS50235"/>
    </source>
</evidence>
<evidence type="ECO:0000259" key="17">
    <source>
        <dbReference type="PROSITE" id="PS50271"/>
    </source>
</evidence>
<keyword evidence="19" id="KW-1185">Reference proteome</keyword>
<dbReference type="InterPro" id="IPR001394">
    <property type="entry name" value="Peptidase_C19_UCH"/>
</dbReference>
<organism evidence="18 19">
    <name type="scientific">Daphnia pulex</name>
    <name type="common">Water flea</name>
    <dbReference type="NCBI Taxonomy" id="6669"/>
    <lineage>
        <taxon>Eukaryota</taxon>
        <taxon>Metazoa</taxon>
        <taxon>Ecdysozoa</taxon>
        <taxon>Arthropoda</taxon>
        <taxon>Crustacea</taxon>
        <taxon>Branchiopoda</taxon>
        <taxon>Diplostraca</taxon>
        <taxon>Cladocera</taxon>
        <taxon>Anomopoda</taxon>
        <taxon>Daphniidae</taxon>
        <taxon>Daphnia</taxon>
    </lineage>
</organism>
<comment type="catalytic activity">
    <reaction evidence="1">
        <text>Thiol-dependent hydrolysis of ester, thioester, amide, peptide and isopeptide bonds formed by the C-terminal Gly of ubiquitin (a 76-residue protein attached to proteins as an intracellular targeting signal).</text>
        <dbReference type="EC" id="3.4.19.12"/>
    </reaction>
</comment>
<dbReference type="Pfam" id="PF22562">
    <property type="entry name" value="UBA_7"/>
    <property type="match status" value="1"/>
</dbReference>
<feature type="binding site" evidence="12">
    <location>
        <position position="260"/>
    </location>
    <ligand>
        <name>substrate</name>
    </ligand>
</feature>
<dbReference type="InterPro" id="IPR050185">
    <property type="entry name" value="Ub_carboxyl-term_hydrolase"/>
</dbReference>
<feature type="binding site" evidence="13">
    <location>
        <position position="200"/>
    </location>
    <ligand>
        <name>Zn(2+)</name>
        <dbReference type="ChEBI" id="CHEBI:29105"/>
    </ligand>
</feature>
<evidence type="ECO:0000256" key="6">
    <source>
        <dbReference type="ARBA" id="ARBA00022737"/>
    </source>
</evidence>
<dbReference type="Gene3D" id="3.90.70.10">
    <property type="entry name" value="Cysteine proteinases"/>
    <property type="match status" value="1"/>
</dbReference>
<feature type="binding site" evidence="12">
    <location>
        <position position="207"/>
    </location>
    <ligand>
        <name>substrate</name>
    </ligand>
</feature>
<dbReference type="PhylomeDB" id="E9H6T7"/>
<dbReference type="AlphaFoldDB" id="E9H6T7"/>
<evidence type="ECO:0000256" key="4">
    <source>
        <dbReference type="ARBA" id="ARBA00022670"/>
    </source>
</evidence>
<dbReference type="InterPro" id="IPR013083">
    <property type="entry name" value="Znf_RING/FYVE/PHD"/>
</dbReference>
<dbReference type="FunCoup" id="E9H6T7">
    <property type="interactions" value="2074"/>
</dbReference>
<dbReference type="eggNOG" id="KOG0944">
    <property type="taxonomic scope" value="Eukaryota"/>
</dbReference>
<dbReference type="GO" id="GO:0031647">
    <property type="term" value="P:regulation of protein stability"/>
    <property type="evidence" value="ECO:0000318"/>
    <property type="project" value="GO_Central"/>
</dbReference>
<evidence type="ECO:0000256" key="3">
    <source>
        <dbReference type="ARBA" id="ARBA00012759"/>
    </source>
</evidence>
<dbReference type="Proteomes" id="UP000000305">
    <property type="component" value="Unassembled WGS sequence"/>
</dbReference>
<evidence type="ECO:0000256" key="14">
    <source>
        <dbReference type="PROSITE-ProRule" id="PRU00502"/>
    </source>
</evidence>
<accession>E9H6T7</accession>
<keyword evidence="7 14" id="KW-0863">Zinc-finger</keyword>
<dbReference type="SUPFAM" id="SSF57850">
    <property type="entry name" value="RING/U-box"/>
    <property type="match status" value="1"/>
</dbReference>
<dbReference type="GO" id="GO:0006508">
    <property type="term" value="P:proteolysis"/>
    <property type="evidence" value="ECO:0007669"/>
    <property type="project" value="UniProtKB-KW"/>
</dbReference>
<keyword evidence="8" id="KW-0833">Ubl conjugation pathway</keyword>
<feature type="binding site" evidence="12">
    <location>
        <position position="263"/>
    </location>
    <ligand>
        <name>substrate</name>
    </ligand>
</feature>
<dbReference type="Pfam" id="PF02148">
    <property type="entry name" value="zf-UBP"/>
    <property type="match status" value="1"/>
</dbReference>
<dbReference type="EMBL" id="GL732598">
    <property type="protein sequence ID" value="EFX72570.1"/>
    <property type="molecule type" value="Genomic_DNA"/>
</dbReference>
<gene>
    <name evidence="18" type="ORF">DAPPUDRAFT_215987</name>
</gene>
<dbReference type="PANTHER" id="PTHR21646:SF10">
    <property type="entry name" value="UBIQUITIN CARBOXYL-TERMINAL HYDROLASE 14"/>
    <property type="match status" value="1"/>
</dbReference>
<dbReference type="KEGG" id="dpx:DAPPUDRAFT_215987"/>
<evidence type="ECO:0000256" key="1">
    <source>
        <dbReference type="ARBA" id="ARBA00000707"/>
    </source>
</evidence>
<dbReference type="CDD" id="cd14294">
    <property type="entry name" value="UBA1_UBP5_like"/>
    <property type="match status" value="1"/>
</dbReference>
<evidence type="ECO:0000259" key="15">
    <source>
        <dbReference type="PROSITE" id="PS50030"/>
    </source>
</evidence>
<keyword evidence="11 13" id="KW-0862">Zinc</keyword>
<dbReference type="InterPro" id="IPR028889">
    <property type="entry name" value="USP"/>
</dbReference>
<feature type="binding site" evidence="12">
    <location>
        <begin position="219"/>
        <end position="222"/>
    </location>
    <ligand>
        <name>substrate</name>
    </ligand>
</feature>
<dbReference type="OrthoDB" id="361536at2759"/>
<keyword evidence="10" id="KW-0788">Thiol protease</keyword>
<dbReference type="InterPro" id="IPR038765">
    <property type="entry name" value="Papain-like_cys_pep_sf"/>
</dbReference>
<evidence type="ECO:0000256" key="7">
    <source>
        <dbReference type="ARBA" id="ARBA00022771"/>
    </source>
</evidence>
<dbReference type="PROSITE" id="PS00972">
    <property type="entry name" value="USP_1"/>
    <property type="match status" value="1"/>
</dbReference>
<evidence type="ECO:0000256" key="11">
    <source>
        <dbReference type="ARBA" id="ARBA00022833"/>
    </source>
</evidence>
<evidence type="ECO:0000313" key="18">
    <source>
        <dbReference type="EMBL" id="EFX72570.1"/>
    </source>
</evidence>
<evidence type="ECO:0000256" key="12">
    <source>
        <dbReference type="PIRSR" id="PIRSR016308-2"/>
    </source>
</evidence>
<dbReference type="PROSITE" id="PS50271">
    <property type="entry name" value="ZF_UBP"/>
    <property type="match status" value="1"/>
</dbReference>
<dbReference type="PIRSF" id="PIRSF016308">
    <property type="entry name" value="UBP"/>
    <property type="match status" value="1"/>
</dbReference>
<dbReference type="InterPro" id="IPR041432">
    <property type="entry name" value="UBP13_Znf-UBP_var"/>
</dbReference>
<comment type="similarity">
    <text evidence="2">Belongs to the peptidase C19 family.</text>
</comment>
<dbReference type="STRING" id="6669.E9H6T7"/>
<keyword evidence="4" id="KW-0645">Protease</keyword>
<keyword evidence="6" id="KW-0677">Repeat</keyword>
<dbReference type="InterPro" id="IPR001607">
    <property type="entry name" value="Znf_UBP"/>
</dbReference>
<evidence type="ECO:0000256" key="13">
    <source>
        <dbReference type="PIRSR" id="PIRSR016308-3"/>
    </source>
</evidence>
<dbReference type="GO" id="GO:0005829">
    <property type="term" value="C:cytosol"/>
    <property type="evidence" value="ECO:0000318"/>
    <property type="project" value="GO_Central"/>
</dbReference>
<dbReference type="PROSITE" id="PS50030">
    <property type="entry name" value="UBA"/>
    <property type="match status" value="1"/>
</dbReference>
<feature type="non-terminal residue" evidence="18">
    <location>
        <position position="668"/>
    </location>
</feature>
<feature type="binding site" evidence="13">
    <location>
        <position position="217"/>
    </location>
    <ligand>
        <name>Zn(2+)</name>
        <dbReference type="ChEBI" id="CHEBI:29105"/>
    </ligand>
</feature>
<dbReference type="Pfam" id="PF00443">
    <property type="entry name" value="UCH"/>
    <property type="match status" value="1"/>
</dbReference>
<evidence type="ECO:0000256" key="2">
    <source>
        <dbReference type="ARBA" id="ARBA00009085"/>
    </source>
</evidence>
<protein>
    <recommendedName>
        <fullName evidence="3">ubiquitinyl hydrolase 1</fullName>
        <ecNumber evidence="3">3.4.19.12</ecNumber>
    </recommendedName>
</protein>
<dbReference type="Gene3D" id="1.10.8.10">
    <property type="entry name" value="DNA helicase RuvA subunit, C-terminal domain"/>
    <property type="match status" value="1"/>
</dbReference>
<feature type="domain" description="USP" evidence="16">
    <location>
        <begin position="325"/>
        <end position="668"/>
    </location>
</feature>
<evidence type="ECO:0000256" key="9">
    <source>
        <dbReference type="ARBA" id="ARBA00022801"/>
    </source>
</evidence>
<dbReference type="SMART" id="SM00290">
    <property type="entry name" value="ZnF_UBP"/>
    <property type="match status" value="1"/>
</dbReference>
<evidence type="ECO:0000313" key="19">
    <source>
        <dbReference type="Proteomes" id="UP000000305"/>
    </source>
</evidence>
<dbReference type="Pfam" id="PF17807">
    <property type="entry name" value="zf-UBP_var"/>
    <property type="match status" value="1"/>
</dbReference>
<feature type="binding site" evidence="13">
    <location>
        <position position="230"/>
    </location>
    <ligand>
        <name>Zn(2+)</name>
        <dbReference type="ChEBI" id="CHEBI:29105"/>
    </ligand>
</feature>
<feature type="domain" description="UBA" evidence="15">
    <location>
        <begin position="618"/>
        <end position="659"/>
    </location>
</feature>
<dbReference type="FunFam" id="3.30.40.10:FF:000026">
    <property type="entry name" value="Ubiquitin carboxyl-terminal hydrolase"/>
    <property type="match status" value="1"/>
</dbReference>
<dbReference type="PROSITE" id="PS50235">
    <property type="entry name" value="USP_3"/>
    <property type="match status" value="1"/>
</dbReference>
<dbReference type="Gene3D" id="3.30.40.10">
    <property type="entry name" value="Zinc/RING finger domain, C3HC4 (zinc finger)"/>
    <property type="match status" value="2"/>
</dbReference>
<dbReference type="PANTHER" id="PTHR21646">
    <property type="entry name" value="UBIQUITIN CARBOXYL-TERMINAL HYDROLASE"/>
    <property type="match status" value="1"/>
</dbReference>
<keyword evidence="5 13" id="KW-0479">Metal-binding</keyword>
<dbReference type="InterPro" id="IPR015940">
    <property type="entry name" value="UBA"/>
</dbReference>
<evidence type="ECO:0000256" key="10">
    <source>
        <dbReference type="ARBA" id="ARBA00022807"/>
    </source>
</evidence>
<dbReference type="GO" id="GO:0005634">
    <property type="term" value="C:nucleus"/>
    <property type="evidence" value="ECO:0000318"/>
    <property type="project" value="GO_Central"/>
</dbReference>
<evidence type="ECO:0000256" key="8">
    <source>
        <dbReference type="ARBA" id="ARBA00022786"/>
    </source>
</evidence>
<reference evidence="18 19" key="1">
    <citation type="journal article" date="2011" name="Science">
        <title>The ecoresponsive genome of Daphnia pulex.</title>
        <authorList>
            <person name="Colbourne J.K."/>
            <person name="Pfrender M.E."/>
            <person name="Gilbert D."/>
            <person name="Thomas W.K."/>
            <person name="Tucker A."/>
            <person name="Oakley T.H."/>
            <person name="Tokishita S."/>
            <person name="Aerts A."/>
            <person name="Arnold G.J."/>
            <person name="Basu M.K."/>
            <person name="Bauer D.J."/>
            <person name="Caceres C.E."/>
            <person name="Carmel L."/>
            <person name="Casola C."/>
            <person name="Choi J.H."/>
            <person name="Detter J.C."/>
            <person name="Dong Q."/>
            <person name="Dusheyko S."/>
            <person name="Eads B.D."/>
            <person name="Frohlich T."/>
            <person name="Geiler-Samerotte K.A."/>
            <person name="Gerlach D."/>
            <person name="Hatcher P."/>
            <person name="Jogdeo S."/>
            <person name="Krijgsveld J."/>
            <person name="Kriventseva E.V."/>
            <person name="Kultz D."/>
            <person name="Laforsch C."/>
            <person name="Lindquist E."/>
            <person name="Lopez J."/>
            <person name="Manak J.R."/>
            <person name="Muller J."/>
            <person name="Pangilinan J."/>
            <person name="Patwardhan R.P."/>
            <person name="Pitluck S."/>
            <person name="Pritham E.J."/>
            <person name="Rechtsteiner A."/>
            <person name="Rho M."/>
            <person name="Rogozin I.B."/>
            <person name="Sakarya O."/>
            <person name="Salamov A."/>
            <person name="Schaack S."/>
            <person name="Shapiro H."/>
            <person name="Shiga Y."/>
            <person name="Skalitzky C."/>
            <person name="Smith Z."/>
            <person name="Souvorov A."/>
            <person name="Sung W."/>
            <person name="Tang Z."/>
            <person name="Tsuchiya D."/>
            <person name="Tu H."/>
            <person name="Vos H."/>
            <person name="Wang M."/>
            <person name="Wolf Y.I."/>
            <person name="Yamagata H."/>
            <person name="Yamada T."/>
            <person name="Ye Y."/>
            <person name="Shaw J.R."/>
            <person name="Andrews J."/>
            <person name="Crease T.J."/>
            <person name="Tang H."/>
            <person name="Lucas S.M."/>
            <person name="Robertson H.M."/>
            <person name="Bork P."/>
            <person name="Koonin E.V."/>
            <person name="Zdobnov E.M."/>
            <person name="Grigoriev I.V."/>
            <person name="Lynch M."/>
            <person name="Boore J.L."/>
        </authorList>
    </citation>
    <scope>NUCLEOTIDE SEQUENCE [LARGE SCALE GENOMIC DNA]</scope>
</reference>
<evidence type="ECO:0000256" key="5">
    <source>
        <dbReference type="ARBA" id="ARBA00022723"/>
    </source>
</evidence>
<dbReference type="GO" id="GO:0008270">
    <property type="term" value="F:zinc ion binding"/>
    <property type="evidence" value="ECO:0007669"/>
    <property type="project" value="UniProtKB-KW"/>
</dbReference>
<feature type="binding site" evidence="12">
    <location>
        <position position="258"/>
    </location>
    <ligand>
        <name>substrate</name>
    </ligand>
</feature>
<dbReference type="CDD" id="cd02658">
    <property type="entry name" value="Peptidase_C19B"/>
    <property type="match status" value="1"/>
</dbReference>
<proteinExistence type="inferred from homology"/>
<name>E9H6T7_DAPPU</name>
<feature type="domain" description="UBP-type" evidence="17">
    <location>
        <begin position="173"/>
        <end position="282"/>
    </location>
</feature>
<dbReference type="InterPro" id="IPR016652">
    <property type="entry name" value="Ubiquitinyl_hydrolase"/>
</dbReference>
<dbReference type="GO" id="GO:0016579">
    <property type="term" value="P:protein deubiquitination"/>
    <property type="evidence" value="ECO:0007669"/>
    <property type="project" value="InterPro"/>
</dbReference>
<dbReference type="OMA" id="FVPCEHT"/>
<dbReference type="InParanoid" id="E9H6T7"/>
<dbReference type="InterPro" id="IPR018200">
    <property type="entry name" value="USP_CS"/>
</dbReference>
<dbReference type="SUPFAM" id="SSF54001">
    <property type="entry name" value="Cysteine proteinases"/>
    <property type="match status" value="1"/>
</dbReference>
<sequence length="668" mass="74673">MEDLNINEMLKPYLSFVRKPKAGDKVFKDECVFSFDTPESETGLYVCLNTFLGYGQDYVDYHVNKTGNRIFLHLKKIKKLIPQDKNELEPEKKITRLAIGIEGGFPIENSPKYEYEDKNSIAIFPGPKEIPLPQPNLPTELENGVQGILAASSASYLEELSALESTWDGENRVVSKFAEKLEQLQNGVKVPPNGWQCSKCDKTENLWLNLSDGTLLCGRKFFDGTGGNNHALEHYQATGYPLAVKLGTISGDGKADVYSYAEDDMVEDPYLKQHLSHFGINMEGMKKTDKSMAELEIDLNQRVGEWASIQETGKSLTPLFGPGYTGLANLGNSCYLNSVIQVLFTVPAFQERFFEDSKAIFGSADTNAFQDFNVQMAKLAVGILSGRYSVPVPDVEIQYQQGIKPSMFKSLIGKGHPEFSTKRQQDAVEFLLHLINRHIRVHPKSTVSPAESFKFRVEERLQCLTSAQVRYTHRSEYNLPVPVPLETASNMEEVRLYNEQKKAAMATGQPLKSDDVVRPKVTLQSCLEALVRPEEVQNFYSTAISGKTTALKITKLATFPDFLWIQLRKFTLAEDWTPVKLDVAVEIPHILDLSFMKASGQQPDEILMSDQVSVAEPAIDLAIVESLTEMGFPVAACKRAATLTHGRGLEAATQWIMEHMDDPDFLAP</sequence>
<dbReference type="GO" id="GO:0004843">
    <property type="term" value="F:cysteine-type deubiquitinase activity"/>
    <property type="evidence" value="ECO:0000318"/>
    <property type="project" value="GO_Central"/>
</dbReference>